<feature type="transmembrane region" description="Helical" evidence="1">
    <location>
        <begin position="201"/>
        <end position="220"/>
    </location>
</feature>
<keyword evidence="1" id="KW-1133">Transmembrane helix</keyword>
<feature type="transmembrane region" description="Helical" evidence="1">
    <location>
        <begin position="110"/>
        <end position="129"/>
    </location>
</feature>
<dbReference type="RefSeq" id="XP_056037614.1">
    <property type="nucleotide sequence ID" value="XM_056182628.1"/>
</dbReference>
<dbReference type="GeneID" id="80877317"/>
<proteinExistence type="predicted"/>
<accession>A0AAE9WDS7</accession>
<protein>
    <submittedName>
        <fullName evidence="2">Schizosaccharomyces specific protein Mug162</fullName>
    </submittedName>
</protein>
<feature type="transmembrane region" description="Helical" evidence="1">
    <location>
        <begin position="226"/>
        <end position="246"/>
    </location>
</feature>
<name>A0AAE9WDS7_9SCHI</name>
<keyword evidence="1" id="KW-0472">Membrane</keyword>
<evidence type="ECO:0000256" key="1">
    <source>
        <dbReference type="SAM" id="Phobius"/>
    </source>
</evidence>
<gene>
    <name evidence="2" type="primary">mug162</name>
    <name evidence="2" type="ORF">SOMG_03841</name>
</gene>
<feature type="transmembrane region" description="Helical" evidence="1">
    <location>
        <begin position="176"/>
        <end position="194"/>
    </location>
</feature>
<sequence length="266" mass="30309">MKDDILTAARSKALNGLRFVLILDVLSFFLGSIGTSKLKVLQLAYPSSWSLSPKLWTPLRIVILVFDCLFTAGIANEYDDVLKAAFLLSSRLCISSFSEAAGTLFMKFQGSWVCALFFMISSLNSYTMIRSLHKMRNSWDLQVIIGLPTKIHFVYSLFQAIHYLEFSSSFLVELPFVFHLFSCVILLLFLGNLIGRNRDFFLGFCSAVFVFLCNSNSFMFKWPLLFYANTTLGLLLLLESIMYTMIEKDKLRGVSESEYLYDSDSE</sequence>
<organism evidence="2 3">
    <name type="scientific">Schizosaccharomyces osmophilus</name>
    <dbReference type="NCBI Taxonomy" id="2545709"/>
    <lineage>
        <taxon>Eukaryota</taxon>
        <taxon>Fungi</taxon>
        <taxon>Dikarya</taxon>
        <taxon>Ascomycota</taxon>
        <taxon>Taphrinomycotina</taxon>
        <taxon>Schizosaccharomycetes</taxon>
        <taxon>Schizosaccharomycetales</taxon>
        <taxon>Schizosaccharomycetaceae</taxon>
        <taxon>Schizosaccharomyces</taxon>
    </lineage>
</organism>
<dbReference type="Proteomes" id="UP001212411">
    <property type="component" value="Chromosome 2"/>
</dbReference>
<dbReference type="EMBL" id="CP115612">
    <property type="protein sequence ID" value="WBW73371.1"/>
    <property type="molecule type" value="Genomic_DNA"/>
</dbReference>
<evidence type="ECO:0000313" key="2">
    <source>
        <dbReference type="EMBL" id="WBW73371.1"/>
    </source>
</evidence>
<keyword evidence="1" id="KW-0812">Transmembrane</keyword>
<evidence type="ECO:0000313" key="3">
    <source>
        <dbReference type="Proteomes" id="UP001212411"/>
    </source>
</evidence>
<reference evidence="2 3" key="1">
    <citation type="journal article" date="2023" name="G3 (Bethesda)">
        <title>A high-quality reference genome for the fission yeast Schizosaccharomyces osmophilus.</title>
        <authorList>
            <person name="Jia G.S."/>
            <person name="Zhang W.C."/>
            <person name="Liang Y."/>
            <person name="Liu X.H."/>
            <person name="Rhind N."/>
            <person name="Pidoux A."/>
            <person name="Brysch-Herzberg M."/>
            <person name="Du L.L."/>
        </authorList>
    </citation>
    <scope>NUCLEOTIDE SEQUENCE [LARGE SCALE GENOMIC DNA]</scope>
    <source>
        <strain evidence="2 3">CBS 15793</strain>
    </source>
</reference>
<dbReference type="AlphaFoldDB" id="A0AAE9WDS7"/>
<feature type="transmembrane region" description="Helical" evidence="1">
    <location>
        <begin position="141"/>
        <end position="164"/>
    </location>
</feature>
<dbReference type="KEGG" id="som:SOMG_03841"/>
<feature type="transmembrane region" description="Helical" evidence="1">
    <location>
        <begin position="16"/>
        <end position="35"/>
    </location>
</feature>
<keyword evidence="3" id="KW-1185">Reference proteome</keyword>